<dbReference type="AlphaFoldDB" id="C1N9H1"/>
<gene>
    <name evidence="2" type="ORF">MICPUCDRAFT_54502</name>
</gene>
<dbReference type="Gene3D" id="3.30.2300.10">
    <property type="entry name" value="THUMP superfamily"/>
    <property type="match status" value="1"/>
</dbReference>
<sequence length="125" mass="13910">MALSLEKPDLAIMVEIMKGACCLSVVEEYFELFKYNIRLCGMTEEERVAEKSRSNPNAPGWMPSQTKLEAIAEAARGAPIENKADPSEKEEEDEADDEKADDEKAEAAAEEKPAEEETETPKKDE</sequence>
<organism evidence="3">
    <name type="scientific">Micromonas pusilla (strain CCMP1545)</name>
    <name type="common">Picoplanktonic green alga</name>
    <dbReference type="NCBI Taxonomy" id="564608"/>
    <lineage>
        <taxon>Eukaryota</taxon>
        <taxon>Viridiplantae</taxon>
        <taxon>Chlorophyta</taxon>
        <taxon>Mamiellophyceae</taxon>
        <taxon>Mamiellales</taxon>
        <taxon>Mamiellaceae</taxon>
        <taxon>Micromonas</taxon>
    </lineage>
</organism>
<accession>C1N9H1</accession>
<dbReference type="GeneID" id="9689894"/>
<keyword evidence="3" id="KW-1185">Reference proteome</keyword>
<name>C1N9H1_MICPC</name>
<evidence type="ECO:0000313" key="3">
    <source>
        <dbReference type="Proteomes" id="UP000001876"/>
    </source>
</evidence>
<protein>
    <submittedName>
        <fullName evidence="2">Predicted protein</fullName>
    </submittedName>
</protein>
<dbReference type="KEGG" id="mpp:MICPUCDRAFT_54502"/>
<dbReference type="Proteomes" id="UP000001876">
    <property type="component" value="Unassembled WGS sequence"/>
</dbReference>
<dbReference type="OrthoDB" id="367221at2759"/>
<evidence type="ECO:0000313" key="2">
    <source>
        <dbReference type="EMBL" id="EEH51522.1"/>
    </source>
</evidence>
<feature type="compositionally biased region" description="Basic and acidic residues" evidence="1">
    <location>
        <begin position="101"/>
        <end position="112"/>
    </location>
</feature>
<dbReference type="EMBL" id="GG663751">
    <property type="protein sequence ID" value="EEH51522.1"/>
    <property type="molecule type" value="Genomic_DNA"/>
</dbReference>
<proteinExistence type="predicted"/>
<reference evidence="2 3" key="1">
    <citation type="journal article" date="2009" name="Science">
        <title>Green evolution and dynamic adaptations revealed by genomes of the marine picoeukaryotes Micromonas.</title>
        <authorList>
            <person name="Worden A.Z."/>
            <person name="Lee J.H."/>
            <person name="Mock T."/>
            <person name="Rouze P."/>
            <person name="Simmons M.P."/>
            <person name="Aerts A.L."/>
            <person name="Allen A.E."/>
            <person name="Cuvelier M.L."/>
            <person name="Derelle E."/>
            <person name="Everett M.V."/>
            <person name="Foulon E."/>
            <person name="Grimwood J."/>
            <person name="Gundlach H."/>
            <person name="Henrissat B."/>
            <person name="Napoli C."/>
            <person name="McDonald S.M."/>
            <person name="Parker M.S."/>
            <person name="Rombauts S."/>
            <person name="Salamov A."/>
            <person name="Von Dassow P."/>
            <person name="Badger J.H."/>
            <person name="Coutinho P.M."/>
            <person name="Demir E."/>
            <person name="Dubchak I."/>
            <person name="Gentemann C."/>
            <person name="Eikrem W."/>
            <person name="Gready J.E."/>
            <person name="John U."/>
            <person name="Lanier W."/>
            <person name="Lindquist E.A."/>
            <person name="Lucas S."/>
            <person name="Mayer K.F."/>
            <person name="Moreau H."/>
            <person name="Not F."/>
            <person name="Otillar R."/>
            <person name="Panaud O."/>
            <person name="Pangilinan J."/>
            <person name="Paulsen I."/>
            <person name="Piegu B."/>
            <person name="Poliakov A."/>
            <person name="Robbens S."/>
            <person name="Schmutz J."/>
            <person name="Toulza E."/>
            <person name="Wyss T."/>
            <person name="Zelensky A."/>
            <person name="Zhou K."/>
            <person name="Armbrust E.V."/>
            <person name="Bhattacharya D."/>
            <person name="Goodenough U.W."/>
            <person name="Van de Peer Y."/>
            <person name="Grigoriev I.V."/>
        </authorList>
    </citation>
    <scope>NUCLEOTIDE SEQUENCE [LARGE SCALE GENOMIC DNA]</scope>
    <source>
        <strain evidence="2 3">CCMP1545</strain>
    </source>
</reference>
<evidence type="ECO:0000256" key="1">
    <source>
        <dbReference type="SAM" id="MobiDB-lite"/>
    </source>
</evidence>
<dbReference type="RefSeq" id="XP_003064617.1">
    <property type="nucleotide sequence ID" value="XM_003064571.1"/>
</dbReference>
<feature type="region of interest" description="Disordered" evidence="1">
    <location>
        <begin position="47"/>
        <end position="125"/>
    </location>
</feature>
<feature type="compositionally biased region" description="Acidic residues" evidence="1">
    <location>
        <begin position="88"/>
        <end position="100"/>
    </location>
</feature>